<dbReference type="SUPFAM" id="SSF103025">
    <property type="entry name" value="Folate-binding domain"/>
    <property type="match status" value="1"/>
</dbReference>
<name>A0ABU4ZFM5_9HYPH</name>
<protein>
    <submittedName>
        <fullName evidence="1">Sarcosine oxidase subunit gamma family protein</fullName>
    </submittedName>
</protein>
<evidence type="ECO:0000313" key="2">
    <source>
        <dbReference type="Proteomes" id="UP001276840"/>
    </source>
</evidence>
<dbReference type="EMBL" id="JAVIJF010000004">
    <property type="protein sequence ID" value="MDX8524168.1"/>
    <property type="molecule type" value="Genomic_DNA"/>
</dbReference>
<dbReference type="Proteomes" id="UP001276840">
    <property type="component" value="Unassembled WGS sequence"/>
</dbReference>
<accession>A0ABU4ZFM5</accession>
<sequence length="169" mass="18304">MAEVLALKDFNLSMADCPIVQIESWGGMLTRFEMSVSQLLGTALPISVGETARHGDTLTVRISPRRLWLMTEAGAKPSPLTIDPGLGCSVALDEGRVRFRLSGARVLETLSKCIAVDWRSPASASGRAFQTAFHHVSVLVLRTTETGCDMIVPRSFARSLADWMVDNAG</sequence>
<dbReference type="Pfam" id="PF04268">
    <property type="entry name" value="SoxG"/>
    <property type="match status" value="1"/>
</dbReference>
<gene>
    <name evidence="1" type="ORF">RFM68_06600</name>
</gene>
<dbReference type="InterPro" id="IPR007375">
    <property type="entry name" value="SoxG"/>
</dbReference>
<evidence type="ECO:0000313" key="1">
    <source>
        <dbReference type="EMBL" id="MDX8524168.1"/>
    </source>
</evidence>
<dbReference type="Gene3D" id="3.30.70.1520">
    <property type="entry name" value="Heterotetrameric sarcosine oxidase"/>
    <property type="match status" value="1"/>
</dbReference>
<comment type="caution">
    <text evidence="1">The sequence shown here is derived from an EMBL/GenBank/DDBJ whole genome shotgun (WGS) entry which is preliminary data.</text>
</comment>
<dbReference type="RefSeq" id="WP_320231906.1">
    <property type="nucleotide sequence ID" value="NZ_JAVIJF010000004.1"/>
</dbReference>
<keyword evidence="2" id="KW-1185">Reference proteome</keyword>
<dbReference type="Gene3D" id="3.30.1360.120">
    <property type="entry name" value="Probable tRNA modification gtpase trme, domain 1"/>
    <property type="match status" value="1"/>
</dbReference>
<reference evidence="1 2" key="1">
    <citation type="submission" date="2023-08" db="EMBL/GenBank/DDBJ databases">
        <title>Implementing the SeqCode for naming new Mesorhizobium species isolated from Vachellia karroo root nodules.</title>
        <authorList>
            <person name="Van Lill M."/>
        </authorList>
    </citation>
    <scope>NUCLEOTIDE SEQUENCE [LARGE SCALE GENOMIC DNA]</scope>
    <source>
        <strain evidence="1 2">MSK 1335</strain>
    </source>
</reference>
<proteinExistence type="predicted"/>
<dbReference type="InterPro" id="IPR027266">
    <property type="entry name" value="TrmE/GcvT-like"/>
</dbReference>
<organism evidence="1 2">
    <name type="scientific">Mesorhizobium montanum</name>
    <dbReference type="NCBI Taxonomy" id="3072323"/>
    <lineage>
        <taxon>Bacteria</taxon>
        <taxon>Pseudomonadati</taxon>
        <taxon>Pseudomonadota</taxon>
        <taxon>Alphaproteobacteria</taxon>
        <taxon>Hyphomicrobiales</taxon>
        <taxon>Phyllobacteriaceae</taxon>
        <taxon>Mesorhizobium</taxon>
    </lineage>
</organism>